<keyword evidence="1" id="KW-0812">Transmembrane</keyword>
<organism evidence="2 3">
    <name type="scientific">Thanatephorus cucumeris (strain AG1-IB / isolate 7/3/14)</name>
    <name type="common">Lettuce bottom rot fungus</name>
    <name type="synonym">Rhizoctonia solani</name>
    <dbReference type="NCBI Taxonomy" id="1108050"/>
    <lineage>
        <taxon>Eukaryota</taxon>
        <taxon>Fungi</taxon>
        <taxon>Dikarya</taxon>
        <taxon>Basidiomycota</taxon>
        <taxon>Agaricomycotina</taxon>
        <taxon>Agaricomycetes</taxon>
        <taxon>Cantharellales</taxon>
        <taxon>Ceratobasidiaceae</taxon>
        <taxon>Rhizoctonia</taxon>
        <taxon>Rhizoctonia solani AG-1</taxon>
    </lineage>
</organism>
<comment type="caution">
    <text evidence="2">The sequence shown here is derived from an EMBL/GenBank/DDBJ whole genome shotgun (WGS) entry which is preliminary data.</text>
</comment>
<keyword evidence="1" id="KW-0472">Membrane</keyword>
<reference evidence="2 3" key="1">
    <citation type="journal article" date="2013" name="J. Biotechnol.">
        <title>Establishment and interpretation of the genome sequence of the phytopathogenic fungus Rhizoctonia solani AG1-IB isolate 7/3/14.</title>
        <authorList>
            <person name="Wibberg D.W."/>
            <person name="Jelonek L.J."/>
            <person name="Rupp O.R."/>
            <person name="Hennig M.H."/>
            <person name="Eikmeyer F.E."/>
            <person name="Goesmann A.G."/>
            <person name="Hartmann A.H."/>
            <person name="Borriss R.B."/>
            <person name="Grosch R.G."/>
            <person name="Puehler A.P."/>
            <person name="Schlueter A.S."/>
        </authorList>
    </citation>
    <scope>NUCLEOTIDE SEQUENCE [LARGE SCALE GENOMIC DNA]</scope>
    <source>
        <strain evidence="3">AG1-IB / isolate 7/3/14</strain>
    </source>
</reference>
<accession>M5C9X3</accession>
<feature type="transmembrane region" description="Helical" evidence="1">
    <location>
        <begin position="57"/>
        <end position="77"/>
    </location>
</feature>
<proteinExistence type="predicted"/>
<dbReference type="EMBL" id="CAOJ01016470">
    <property type="protein sequence ID" value="CCO36828.1"/>
    <property type="molecule type" value="Genomic_DNA"/>
</dbReference>
<sequence>MQLTWTLCMCIDVYKSYLDIPTCQPLKVDLVRIDPIRFSCLPGTPHLNMIFPRATRLVAILSVVLAFGILVCGSPVLTEKRLASIAANQTYDILSKLQSDLNKQYSKIDAHRANGTDATEDAQKIVQLFNSAATRMNALPKSTTCQPNDKCSEIVGLWIQILTDLLKCAKAQSHRTRAIGDIFAGLSTQIGAAVTAAQGALTGALGGLQALGSQICQ</sequence>
<dbReference type="AlphaFoldDB" id="M5C9X3"/>
<dbReference type="HOGENOM" id="CLU_107272_0_0_1"/>
<gene>
    <name evidence="2" type="ORF">BN14_10974</name>
</gene>
<dbReference type="Proteomes" id="UP000012065">
    <property type="component" value="Unassembled WGS sequence"/>
</dbReference>
<name>M5C9X3_THACB</name>
<protein>
    <submittedName>
        <fullName evidence="2">Uncharacterized protein</fullName>
    </submittedName>
</protein>
<evidence type="ECO:0000256" key="1">
    <source>
        <dbReference type="SAM" id="Phobius"/>
    </source>
</evidence>
<evidence type="ECO:0000313" key="2">
    <source>
        <dbReference type="EMBL" id="CCO36828.1"/>
    </source>
</evidence>
<evidence type="ECO:0000313" key="3">
    <source>
        <dbReference type="Proteomes" id="UP000012065"/>
    </source>
</evidence>
<keyword evidence="1" id="KW-1133">Transmembrane helix</keyword>